<comment type="catalytic activity">
    <reaction evidence="1">
        <text>alpha-D-glucose 1-phosphate = alpha-D-glucose 6-phosphate</text>
        <dbReference type="Rhea" id="RHEA:23536"/>
        <dbReference type="ChEBI" id="CHEBI:58225"/>
        <dbReference type="ChEBI" id="CHEBI:58601"/>
        <dbReference type="EC" id="5.4.2.2"/>
    </reaction>
</comment>
<dbReference type="AlphaFoldDB" id="A0A1I2HZ76"/>
<reference evidence="12 13" key="1">
    <citation type="submission" date="2016-10" db="EMBL/GenBank/DDBJ databases">
        <authorList>
            <person name="de Groot N.N."/>
        </authorList>
    </citation>
    <scope>NUCLEOTIDE SEQUENCE [LARGE SCALE GENOMIC DNA]</scope>
    <source>
        <strain evidence="12 13">DSM 23609</strain>
    </source>
</reference>
<protein>
    <recommendedName>
        <fullName evidence="4">phosphoglucomutase (alpha-D-glucose-1,6-bisphosphate-dependent)</fullName>
        <ecNumber evidence="4">5.4.2.2</ecNumber>
    </recommendedName>
</protein>
<comment type="similarity">
    <text evidence="3">Belongs to the phosphohexose mutase family.</text>
</comment>
<proteinExistence type="inferred from homology"/>
<dbReference type="InterPro" id="IPR005844">
    <property type="entry name" value="A-D-PHexomutase_a/b/a-I"/>
</dbReference>
<dbReference type="Pfam" id="PF24947">
    <property type="entry name" value="PGM1_C_vert_fung"/>
    <property type="match status" value="1"/>
</dbReference>
<dbReference type="OrthoDB" id="9806956at2"/>
<evidence type="ECO:0000259" key="9">
    <source>
        <dbReference type="Pfam" id="PF02878"/>
    </source>
</evidence>
<dbReference type="Proteomes" id="UP000199771">
    <property type="component" value="Unassembled WGS sequence"/>
</dbReference>
<evidence type="ECO:0000256" key="6">
    <source>
        <dbReference type="ARBA" id="ARBA00022723"/>
    </source>
</evidence>
<dbReference type="InterPro" id="IPR036900">
    <property type="entry name" value="A-D-PHexomutase_C_sf"/>
</dbReference>
<dbReference type="GO" id="GO:0005829">
    <property type="term" value="C:cytosol"/>
    <property type="evidence" value="ECO:0007669"/>
    <property type="project" value="TreeGrafter"/>
</dbReference>
<feature type="domain" description="Alpha-D-phosphohexomutase alpha/beta/alpha" evidence="9">
    <location>
        <begin position="14"/>
        <end position="152"/>
    </location>
</feature>
<keyword evidence="5" id="KW-0597">Phosphoprotein</keyword>
<dbReference type="Pfam" id="PF02880">
    <property type="entry name" value="PGM_PMM_III"/>
    <property type="match status" value="1"/>
</dbReference>
<dbReference type="InterPro" id="IPR005846">
    <property type="entry name" value="A-D-PHexomutase_a/b/a-III"/>
</dbReference>
<dbReference type="Pfam" id="PF02878">
    <property type="entry name" value="PGM_PMM_I"/>
    <property type="match status" value="1"/>
</dbReference>
<dbReference type="FunFam" id="3.40.120.10:FF:000004">
    <property type="entry name" value="Phosphoglucomutase 5"/>
    <property type="match status" value="1"/>
</dbReference>
<dbReference type="InterPro" id="IPR005845">
    <property type="entry name" value="A-D-PHexomutase_a/b/a-II"/>
</dbReference>
<evidence type="ECO:0000313" key="12">
    <source>
        <dbReference type="EMBL" id="SFF33661.1"/>
    </source>
</evidence>
<accession>A0A1I2HZ76</accession>
<sequence length="543" mass="58487">MPIREITTKPYLDQKPGTAGLRKKVAVFQQPHYLENFLQSIFDCVPALKGATLVIGGDGRYHNRDAIRTAIAMAAANGVARVVVGQGGLLSTPAASHLIRKLGAAGGFLFTASHNPAGPDGDFGVKFNIAGGGQAGEGLTERIYAQSKTISRYRTLDDIELDLDRRGTQTIAGMSVAVVDCVDDYAQLMQSLFDFDRIRDWIRRGNALRFDAMHAVTGPYAQRILVEQLGAPAAAVLNAIPLEDFGGGHPDPNLVYGKHLVELAFSDGAPELIAASDGDGDRNMILGRGIFVSPGDSLAVLAAHLPQLPGYRDGLCGIARSMPTSRAADRVAHAMHLPLHETPTGWKFFCNLLDAGQATICGEESFGTSSAHTREKDGLWAVLAWLNVLAITGKPVQAIMREHWLRYGRHYFQRHDYENLPGPAAEAVMQAFAGSLANLRGQKLGDWEVTLADEFSYHDRIDGSIATGQGLRVVCGEHARIVMRLSGTGTQGATLRVYLERYEHDASALHWKPADALAPLSAAADRLGRIGELTGRRAASLVT</sequence>
<evidence type="ECO:0000256" key="1">
    <source>
        <dbReference type="ARBA" id="ARBA00000443"/>
    </source>
</evidence>
<evidence type="ECO:0000259" key="10">
    <source>
        <dbReference type="Pfam" id="PF02879"/>
    </source>
</evidence>
<evidence type="ECO:0000313" key="13">
    <source>
        <dbReference type="Proteomes" id="UP000199771"/>
    </source>
</evidence>
<name>A0A1I2HZ76_9GAMM</name>
<dbReference type="InterPro" id="IPR016055">
    <property type="entry name" value="A-D-PHexomutase_a/b/a-I/II/III"/>
</dbReference>
<dbReference type="InterPro" id="IPR005841">
    <property type="entry name" value="Alpha-D-phosphohexomutase_SF"/>
</dbReference>
<dbReference type="PANTHER" id="PTHR22573:SF2">
    <property type="entry name" value="PHOSPHOGLUCOMUTASE"/>
    <property type="match status" value="1"/>
</dbReference>
<dbReference type="EMBL" id="FOOC01000002">
    <property type="protein sequence ID" value="SFF33661.1"/>
    <property type="molecule type" value="Genomic_DNA"/>
</dbReference>
<dbReference type="PANTHER" id="PTHR22573">
    <property type="entry name" value="PHOSPHOHEXOMUTASE FAMILY MEMBER"/>
    <property type="match status" value="1"/>
</dbReference>
<dbReference type="NCBIfam" id="NF005737">
    <property type="entry name" value="PRK07564.1-1"/>
    <property type="match status" value="1"/>
</dbReference>
<dbReference type="InterPro" id="IPR045244">
    <property type="entry name" value="PGM"/>
</dbReference>
<evidence type="ECO:0000256" key="4">
    <source>
        <dbReference type="ARBA" id="ARBA00012728"/>
    </source>
</evidence>
<evidence type="ECO:0000256" key="7">
    <source>
        <dbReference type="ARBA" id="ARBA00022842"/>
    </source>
</evidence>
<evidence type="ECO:0000256" key="3">
    <source>
        <dbReference type="ARBA" id="ARBA00010231"/>
    </source>
</evidence>
<dbReference type="STRING" id="1076937.SAMN04488120_102257"/>
<keyword evidence="13" id="KW-1185">Reference proteome</keyword>
<evidence type="ECO:0000256" key="2">
    <source>
        <dbReference type="ARBA" id="ARBA00001946"/>
    </source>
</evidence>
<evidence type="ECO:0000256" key="5">
    <source>
        <dbReference type="ARBA" id="ARBA00022553"/>
    </source>
</evidence>
<comment type="cofactor">
    <cofactor evidence="2">
        <name>Mg(2+)</name>
        <dbReference type="ChEBI" id="CHEBI:18420"/>
    </cofactor>
</comment>
<feature type="domain" description="Alpha-D-phosphohexomutase alpha/beta/alpha" evidence="10">
    <location>
        <begin position="204"/>
        <end position="286"/>
    </location>
</feature>
<keyword evidence="7" id="KW-0460">Magnesium</keyword>
<keyword evidence="6" id="KW-0479">Metal-binding</keyword>
<dbReference type="PRINTS" id="PR00509">
    <property type="entry name" value="PGMPMM"/>
</dbReference>
<dbReference type="Gene3D" id="3.30.310.50">
    <property type="entry name" value="Alpha-D-phosphohexomutase, C-terminal domain"/>
    <property type="match status" value="1"/>
</dbReference>
<dbReference type="GO" id="GO:0046872">
    <property type="term" value="F:metal ion binding"/>
    <property type="evidence" value="ECO:0007669"/>
    <property type="project" value="UniProtKB-KW"/>
</dbReference>
<gene>
    <name evidence="12" type="ORF">SAMN04488120_102257</name>
</gene>
<dbReference type="SUPFAM" id="SSF55957">
    <property type="entry name" value="Phosphoglucomutase, C-terminal domain"/>
    <property type="match status" value="1"/>
</dbReference>
<evidence type="ECO:0000256" key="8">
    <source>
        <dbReference type="ARBA" id="ARBA00023235"/>
    </source>
</evidence>
<keyword evidence="8" id="KW-0413">Isomerase</keyword>
<evidence type="ECO:0000259" key="11">
    <source>
        <dbReference type="Pfam" id="PF02880"/>
    </source>
</evidence>
<dbReference type="Pfam" id="PF02879">
    <property type="entry name" value="PGM_PMM_II"/>
    <property type="match status" value="1"/>
</dbReference>
<dbReference type="RefSeq" id="WP_091531560.1">
    <property type="nucleotide sequence ID" value="NZ_FOOC01000002.1"/>
</dbReference>
<dbReference type="GO" id="GO:0004614">
    <property type="term" value="F:phosphoglucomutase activity"/>
    <property type="evidence" value="ECO:0007669"/>
    <property type="project" value="UniProtKB-EC"/>
</dbReference>
<feature type="domain" description="Alpha-D-phosphohexomutase alpha/beta/alpha" evidence="11">
    <location>
        <begin position="295"/>
        <end position="407"/>
    </location>
</feature>
<dbReference type="Gene3D" id="3.40.120.10">
    <property type="entry name" value="Alpha-D-Glucose-1,6-Bisphosphate, subunit A, domain 3"/>
    <property type="match status" value="3"/>
</dbReference>
<dbReference type="SUPFAM" id="SSF53738">
    <property type="entry name" value="Phosphoglucomutase, first 3 domains"/>
    <property type="match status" value="3"/>
</dbReference>
<dbReference type="GO" id="GO:0005975">
    <property type="term" value="P:carbohydrate metabolic process"/>
    <property type="evidence" value="ECO:0007669"/>
    <property type="project" value="InterPro"/>
</dbReference>
<organism evidence="12 13">
    <name type="scientific">Fontimonas thermophila</name>
    <dbReference type="NCBI Taxonomy" id="1076937"/>
    <lineage>
        <taxon>Bacteria</taxon>
        <taxon>Pseudomonadati</taxon>
        <taxon>Pseudomonadota</taxon>
        <taxon>Gammaproteobacteria</taxon>
        <taxon>Nevskiales</taxon>
        <taxon>Nevskiaceae</taxon>
        <taxon>Fontimonas</taxon>
    </lineage>
</organism>
<dbReference type="EC" id="5.4.2.2" evidence="4"/>